<feature type="chain" id="PRO_5008786726" description="WSC domain-containing protein" evidence="1">
    <location>
        <begin position="22"/>
        <end position="161"/>
    </location>
</feature>
<name>R7T7M9_CAPTE</name>
<feature type="signal peptide" evidence="1">
    <location>
        <begin position="1"/>
        <end position="21"/>
    </location>
</feature>
<evidence type="ECO:0000313" key="4">
    <source>
        <dbReference type="EnsemblMetazoa" id="CapteP192174"/>
    </source>
</evidence>
<dbReference type="HOGENOM" id="CLU_1645346_0_0_1"/>
<dbReference type="SMART" id="SM00321">
    <property type="entry name" value="WSC"/>
    <property type="match status" value="1"/>
</dbReference>
<keyword evidence="5" id="KW-1185">Reference proteome</keyword>
<dbReference type="Proteomes" id="UP000014760">
    <property type="component" value="Unassembled WGS sequence"/>
</dbReference>
<dbReference type="AlphaFoldDB" id="R7T7M9"/>
<proteinExistence type="predicted"/>
<reference evidence="4" key="3">
    <citation type="submission" date="2015-06" db="UniProtKB">
        <authorList>
            <consortium name="EnsemblMetazoa"/>
        </authorList>
    </citation>
    <scope>IDENTIFICATION</scope>
</reference>
<evidence type="ECO:0000259" key="2">
    <source>
        <dbReference type="PROSITE" id="PS51212"/>
    </source>
</evidence>
<accession>R7T7M9</accession>
<organism evidence="3">
    <name type="scientific">Capitella teleta</name>
    <name type="common">Polychaete worm</name>
    <dbReference type="NCBI Taxonomy" id="283909"/>
    <lineage>
        <taxon>Eukaryota</taxon>
        <taxon>Metazoa</taxon>
        <taxon>Spiralia</taxon>
        <taxon>Lophotrochozoa</taxon>
        <taxon>Annelida</taxon>
        <taxon>Polychaeta</taxon>
        <taxon>Sedentaria</taxon>
        <taxon>Scolecida</taxon>
        <taxon>Capitellidae</taxon>
        <taxon>Capitella</taxon>
    </lineage>
</organism>
<feature type="domain" description="WSC" evidence="2">
    <location>
        <begin position="22"/>
        <end position="119"/>
    </location>
</feature>
<reference evidence="3 5" key="2">
    <citation type="journal article" date="2013" name="Nature">
        <title>Insights into bilaterian evolution from three spiralian genomes.</title>
        <authorList>
            <person name="Simakov O."/>
            <person name="Marletaz F."/>
            <person name="Cho S.J."/>
            <person name="Edsinger-Gonzales E."/>
            <person name="Havlak P."/>
            <person name="Hellsten U."/>
            <person name="Kuo D.H."/>
            <person name="Larsson T."/>
            <person name="Lv J."/>
            <person name="Arendt D."/>
            <person name="Savage R."/>
            <person name="Osoegawa K."/>
            <person name="de Jong P."/>
            <person name="Grimwood J."/>
            <person name="Chapman J.A."/>
            <person name="Shapiro H."/>
            <person name="Aerts A."/>
            <person name="Otillar R.P."/>
            <person name="Terry A.Y."/>
            <person name="Boore J.L."/>
            <person name="Grigoriev I.V."/>
            <person name="Lindberg D.R."/>
            <person name="Seaver E.C."/>
            <person name="Weisblat D.A."/>
            <person name="Putnam N.H."/>
            <person name="Rokhsar D.S."/>
        </authorList>
    </citation>
    <scope>NUCLEOTIDE SEQUENCE</scope>
    <source>
        <strain evidence="3 5">I ESC-2004</strain>
    </source>
</reference>
<evidence type="ECO:0000313" key="5">
    <source>
        <dbReference type="Proteomes" id="UP000014760"/>
    </source>
</evidence>
<sequence>MKILALTILIAFTVVFDLTEGRLTLVGCYNSPNILLESNYFGKVCSYLTTLTREVCASWCYAKSNVLFFGLHHATDCYCLEYGIPKFLGLSAQCTTSCSGPGASTYCGGQYALRVYYESDRYPGCGKYSKYTARAVHIRRTEIMRTYFCGIRTTFFGNTSG</sequence>
<evidence type="ECO:0000313" key="3">
    <source>
        <dbReference type="EMBL" id="ELT89433.1"/>
    </source>
</evidence>
<dbReference type="EMBL" id="AMQN01014856">
    <property type="status" value="NOT_ANNOTATED_CDS"/>
    <property type="molecule type" value="Genomic_DNA"/>
</dbReference>
<keyword evidence="1" id="KW-0732">Signal</keyword>
<evidence type="ECO:0000256" key="1">
    <source>
        <dbReference type="SAM" id="SignalP"/>
    </source>
</evidence>
<dbReference type="PROSITE" id="PS51212">
    <property type="entry name" value="WSC"/>
    <property type="match status" value="1"/>
</dbReference>
<dbReference type="EMBL" id="AMQN01014855">
    <property type="status" value="NOT_ANNOTATED_CDS"/>
    <property type="molecule type" value="Genomic_DNA"/>
</dbReference>
<protein>
    <recommendedName>
        <fullName evidence="2">WSC domain-containing protein</fullName>
    </recommendedName>
</protein>
<reference evidence="5" key="1">
    <citation type="submission" date="2012-12" db="EMBL/GenBank/DDBJ databases">
        <authorList>
            <person name="Hellsten U."/>
            <person name="Grimwood J."/>
            <person name="Chapman J.A."/>
            <person name="Shapiro H."/>
            <person name="Aerts A."/>
            <person name="Otillar R.P."/>
            <person name="Terry A.Y."/>
            <person name="Boore J.L."/>
            <person name="Simakov O."/>
            <person name="Marletaz F."/>
            <person name="Cho S.-J."/>
            <person name="Edsinger-Gonzales E."/>
            <person name="Havlak P."/>
            <person name="Kuo D.-H."/>
            <person name="Larsson T."/>
            <person name="Lv J."/>
            <person name="Arendt D."/>
            <person name="Savage R."/>
            <person name="Osoegawa K."/>
            <person name="de Jong P."/>
            <person name="Lindberg D.R."/>
            <person name="Seaver E.C."/>
            <person name="Weisblat D.A."/>
            <person name="Putnam N.H."/>
            <person name="Grigoriev I.V."/>
            <person name="Rokhsar D.S."/>
        </authorList>
    </citation>
    <scope>NUCLEOTIDE SEQUENCE</scope>
    <source>
        <strain evidence="5">I ESC-2004</strain>
    </source>
</reference>
<dbReference type="InterPro" id="IPR002889">
    <property type="entry name" value="WSC_carb-bd"/>
</dbReference>
<dbReference type="EMBL" id="KB311362">
    <property type="protein sequence ID" value="ELT89433.1"/>
    <property type="molecule type" value="Genomic_DNA"/>
</dbReference>
<dbReference type="OrthoDB" id="5985073at2759"/>
<dbReference type="Pfam" id="PF01822">
    <property type="entry name" value="WSC"/>
    <property type="match status" value="1"/>
</dbReference>
<dbReference type="EnsemblMetazoa" id="CapteT192174">
    <property type="protein sequence ID" value="CapteP192174"/>
    <property type="gene ID" value="CapteG192174"/>
</dbReference>
<gene>
    <name evidence="3" type="ORF">CAPTEDRAFT_192174</name>
</gene>